<dbReference type="EMBL" id="KZ366241">
    <property type="protein sequence ID" value="PIO57323.1"/>
    <property type="molecule type" value="Genomic_DNA"/>
</dbReference>
<evidence type="ECO:0000313" key="2">
    <source>
        <dbReference type="Proteomes" id="UP000230423"/>
    </source>
</evidence>
<dbReference type="AlphaFoldDB" id="A0A2G9TH82"/>
<accession>A0A2G9TH82</accession>
<evidence type="ECO:0008006" key="3">
    <source>
        <dbReference type="Google" id="ProtNLM"/>
    </source>
</evidence>
<sequence length="88" mass="9987">MRFVASELTDLTTRFEADAIVYSLQHCAKICYETGCTLAAFTRFPRPVCLMRYGNDTDCHSNGISTTSWNFTNIQQVVKLDCIKCGMY</sequence>
<organism evidence="1 2">
    <name type="scientific">Teladorsagia circumcincta</name>
    <name type="common">Brown stomach worm</name>
    <name type="synonym">Ostertagia circumcincta</name>
    <dbReference type="NCBI Taxonomy" id="45464"/>
    <lineage>
        <taxon>Eukaryota</taxon>
        <taxon>Metazoa</taxon>
        <taxon>Ecdysozoa</taxon>
        <taxon>Nematoda</taxon>
        <taxon>Chromadorea</taxon>
        <taxon>Rhabditida</taxon>
        <taxon>Rhabditina</taxon>
        <taxon>Rhabditomorpha</taxon>
        <taxon>Strongyloidea</taxon>
        <taxon>Trichostrongylidae</taxon>
        <taxon>Teladorsagia</taxon>
    </lineage>
</organism>
<reference evidence="1 2" key="1">
    <citation type="submission" date="2015-09" db="EMBL/GenBank/DDBJ databases">
        <title>Draft genome of the parasitic nematode Teladorsagia circumcincta isolate WARC Sus (inbred).</title>
        <authorList>
            <person name="Mitreva M."/>
        </authorList>
    </citation>
    <scope>NUCLEOTIDE SEQUENCE [LARGE SCALE GENOMIC DNA]</scope>
    <source>
        <strain evidence="1 2">S</strain>
    </source>
</reference>
<keyword evidence="2" id="KW-1185">Reference proteome</keyword>
<name>A0A2G9TH82_TELCI</name>
<gene>
    <name evidence="1" type="ORF">TELCIR_21270</name>
</gene>
<dbReference type="Proteomes" id="UP000230423">
    <property type="component" value="Unassembled WGS sequence"/>
</dbReference>
<protein>
    <recommendedName>
        <fullName evidence="3">PAN domain protein</fullName>
    </recommendedName>
</protein>
<proteinExistence type="predicted"/>
<evidence type="ECO:0000313" key="1">
    <source>
        <dbReference type="EMBL" id="PIO57323.1"/>
    </source>
</evidence>